<keyword evidence="2" id="KW-1185">Reference proteome</keyword>
<comment type="caution">
    <text evidence="1">The sequence shown here is derived from an EMBL/GenBank/DDBJ whole genome shotgun (WGS) entry which is preliminary data.</text>
</comment>
<dbReference type="EMBL" id="JASDDK010000002">
    <property type="protein sequence ID" value="MDN3492472.1"/>
    <property type="molecule type" value="Genomic_DNA"/>
</dbReference>
<dbReference type="InterPro" id="IPR021471">
    <property type="entry name" value="DUF3124"/>
</dbReference>
<gene>
    <name evidence="1" type="ORF">QMA06_07050</name>
</gene>
<name>A0ABT7ZU21_9FLAO</name>
<protein>
    <submittedName>
        <fullName evidence="1">DUF3124 domain-containing protein</fullName>
    </submittedName>
</protein>
<dbReference type="RefSeq" id="WP_290206165.1">
    <property type="nucleotide sequence ID" value="NZ_JASDDK010000002.1"/>
</dbReference>
<sequence>MKHITFFIIIICSFYACDNKINLEKNEDPIKVNWKKRAIKLSNNDSLESGHSYLSIYSQIYSFSQHKTYNLTAMVSLRNTSMKDTIYLTNVDYYDTHGALLQRYVKKTVYLAPLETIEIVIDEADVTGGTGSNFIFDWKIPKNCPEPLFEGVMTSTAGQQGLSFITHAKRIR</sequence>
<evidence type="ECO:0000313" key="1">
    <source>
        <dbReference type="EMBL" id="MDN3492472.1"/>
    </source>
</evidence>
<proteinExistence type="predicted"/>
<reference evidence="1 2" key="1">
    <citation type="journal article" date="2023" name="Int. J. Syst. Evol. Microbiol.">
        <title>Winogradskyella bathintestinalis sp. nov., isolated from the intestine of the deep-sea loosejaw dragonfish, Malacosteus niger.</title>
        <authorList>
            <person name="Uniacke-Lowe S."/>
            <person name="Johnson C.N."/>
            <person name="Stanton C."/>
            <person name="Hill C."/>
            <person name="Ross P."/>
        </authorList>
    </citation>
    <scope>NUCLEOTIDE SEQUENCE [LARGE SCALE GENOMIC DNA]</scope>
    <source>
        <strain evidence="1 2">APC 3343</strain>
    </source>
</reference>
<dbReference type="Pfam" id="PF11322">
    <property type="entry name" value="DUF3124"/>
    <property type="match status" value="1"/>
</dbReference>
<dbReference type="PROSITE" id="PS51257">
    <property type="entry name" value="PROKAR_LIPOPROTEIN"/>
    <property type="match status" value="1"/>
</dbReference>
<evidence type="ECO:0000313" key="2">
    <source>
        <dbReference type="Proteomes" id="UP001231197"/>
    </source>
</evidence>
<dbReference type="Proteomes" id="UP001231197">
    <property type="component" value="Unassembled WGS sequence"/>
</dbReference>
<organism evidence="1 2">
    <name type="scientific">Winogradskyella bathintestinalis</name>
    <dbReference type="NCBI Taxonomy" id="3035208"/>
    <lineage>
        <taxon>Bacteria</taxon>
        <taxon>Pseudomonadati</taxon>
        <taxon>Bacteroidota</taxon>
        <taxon>Flavobacteriia</taxon>
        <taxon>Flavobacteriales</taxon>
        <taxon>Flavobacteriaceae</taxon>
        <taxon>Winogradskyella</taxon>
    </lineage>
</organism>
<accession>A0ABT7ZU21</accession>